<comment type="caution">
    <text evidence="3">The sequence shown here is derived from an EMBL/GenBank/DDBJ whole genome shotgun (WGS) entry which is preliminary data.</text>
</comment>
<evidence type="ECO:0000259" key="2">
    <source>
        <dbReference type="Pfam" id="PF00535"/>
    </source>
</evidence>
<gene>
    <name evidence="3" type="ORF">GRQ65_09580</name>
</gene>
<dbReference type="PANTHER" id="PTHR43179">
    <property type="entry name" value="RHAMNOSYLTRANSFERASE WBBL"/>
    <property type="match status" value="1"/>
</dbReference>
<accession>A0A6L7ESY4</accession>
<dbReference type="InterPro" id="IPR029044">
    <property type="entry name" value="Nucleotide-diphossugar_trans"/>
</dbReference>
<protein>
    <submittedName>
        <fullName evidence="3">Glycosyltransferase</fullName>
    </submittedName>
</protein>
<feature type="domain" description="Glycosyltransferase 2-like" evidence="2">
    <location>
        <begin position="263"/>
        <end position="447"/>
    </location>
</feature>
<organism evidence="3 4">
    <name type="scientific">Nocardioides flavescens</name>
    <dbReference type="NCBI Taxonomy" id="2691959"/>
    <lineage>
        <taxon>Bacteria</taxon>
        <taxon>Bacillati</taxon>
        <taxon>Actinomycetota</taxon>
        <taxon>Actinomycetes</taxon>
        <taxon>Propionibacteriales</taxon>
        <taxon>Nocardioidaceae</taxon>
        <taxon>Nocardioides</taxon>
    </lineage>
</organism>
<feature type="region of interest" description="Disordered" evidence="1">
    <location>
        <begin position="526"/>
        <end position="548"/>
    </location>
</feature>
<dbReference type="AlphaFoldDB" id="A0A6L7ESY4"/>
<dbReference type="SUPFAM" id="SSF53448">
    <property type="entry name" value="Nucleotide-diphospho-sugar transferases"/>
    <property type="match status" value="2"/>
</dbReference>
<dbReference type="Gene3D" id="3.90.550.10">
    <property type="entry name" value="Spore Coat Polysaccharide Biosynthesis Protein SpsA, Chain A"/>
    <property type="match status" value="2"/>
</dbReference>
<dbReference type="PANTHER" id="PTHR43179:SF7">
    <property type="entry name" value="RHAMNOSYLTRANSFERASE WBBL"/>
    <property type="match status" value="1"/>
</dbReference>
<sequence length="548" mass="61339">MPSPFFSIVTPVYQPPTDVLRSMIESVRAQTFQDWELILVDDASPDPQVLATLRGAAASDPRITVVARPENGHIVAASNDGVRAASGEFIVLVDHDDLITPRALQLMHAAIQAEPEADYLYSDEDKIDVNGRRYDTFRKPDWSPERLRGQMYTSHLSVYRTELVRDVGGFRDGYDGSQDHDLALRVSERARRVVHVPEVLYHWRVVQGSAAGDSEAKPYAWLAGQRAVQDQLDRLGIEGTVHRGQVPGTYVVQRRLDPSVRVSVIIPTRGSGGLVWGRRRVFVVEAVRSLLARGGHDNLEIVVVHDTATPLTVLEELEALGAADLRLVPYDQPFNFSEKCNLGVTASYGDVVVLLNDDIEIESDDFLAQLCGPLAESDVGMTGTRLLFADTTVQHAGLVLDRRDMVHAFAGRRNDDPGPFAALLVNRETSGLTAACVALRRETFERVGGFSERLPANFNDVDLSLKIGNEGLRQVWVANAVAFHFESQTRVPVVHDWERDLVLQRWHLPEQDRYLPFLKPVPSRTRRRSTMLVTSADPARRRRRWRSR</sequence>
<evidence type="ECO:0000256" key="1">
    <source>
        <dbReference type="SAM" id="MobiDB-lite"/>
    </source>
</evidence>
<feature type="domain" description="Glycosyltransferase 2-like" evidence="2">
    <location>
        <begin position="7"/>
        <end position="164"/>
    </location>
</feature>
<dbReference type="GO" id="GO:0016757">
    <property type="term" value="F:glycosyltransferase activity"/>
    <property type="evidence" value="ECO:0007669"/>
    <property type="project" value="UniProtKB-KW"/>
</dbReference>
<dbReference type="EMBL" id="WUEK01000005">
    <property type="protein sequence ID" value="MXG89800.1"/>
    <property type="molecule type" value="Genomic_DNA"/>
</dbReference>
<keyword evidence="4" id="KW-1185">Reference proteome</keyword>
<name>A0A6L7ESY4_9ACTN</name>
<keyword evidence="3" id="KW-0808">Transferase</keyword>
<dbReference type="CDD" id="cd04184">
    <property type="entry name" value="GT2_RfbC_Mx_like"/>
    <property type="match status" value="1"/>
</dbReference>
<dbReference type="Pfam" id="PF00535">
    <property type="entry name" value="Glycos_transf_2"/>
    <property type="match status" value="2"/>
</dbReference>
<dbReference type="RefSeq" id="WP_160877946.1">
    <property type="nucleotide sequence ID" value="NZ_WUEK01000005.1"/>
</dbReference>
<reference evidence="3 4" key="1">
    <citation type="submission" date="2019-12" db="EMBL/GenBank/DDBJ databases">
        <authorList>
            <person name="Kun Z."/>
        </authorList>
    </citation>
    <scope>NUCLEOTIDE SEQUENCE [LARGE SCALE GENOMIC DNA]</scope>
    <source>
        <strain evidence="3 4">YIM 123512</strain>
    </source>
</reference>
<evidence type="ECO:0000313" key="3">
    <source>
        <dbReference type="EMBL" id="MXG89800.1"/>
    </source>
</evidence>
<dbReference type="InterPro" id="IPR001173">
    <property type="entry name" value="Glyco_trans_2-like"/>
</dbReference>
<dbReference type="Proteomes" id="UP000473325">
    <property type="component" value="Unassembled WGS sequence"/>
</dbReference>
<evidence type="ECO:0000313" key="4">
    <source>
        <dbReference type="Proteomes" id="UP000473325"/>
    </source>
</evidence>
<proteinExistence type="predicted"/>